<proteinExistence type="inferred from homology"/>
<comment type="similarity">
    <text evidence="3">Belongs to the glycosyltransferase 2 family. OpgH subfamily.</text>
</comment>
<keyword evidence="8" id="KW-0808">Transferase</keyword>
<name>A0A8J8MSE3_9RHOB</name>
<dbReference type="KEGG" id="fap:GR316_03070"/>
<comment type="subcellular location">
    <subcellularLocation>
        <location evidence="1">Cell inner membrane</location>
        <topology evidence="1">Multi-pass membrane protein</topology>
    </subcellularLocation>
</comment>
<dbReference type="AlphaFoldDB" id="A0A8J8MSE3"/>
<dbReference type="GO" id="GO:0016758">
    <property type="term" value="F:hexosyltransferase activity"/>
    <property type="evidence" value="ECO:0007669"/>
    <property type="project" value="TreeGrafter"/>
</dbReference>
<dbReference type="SUPFAM" id="SSF53448">
    <property type="entry name" value="Nucleotide-diphospho-sugar transferases"/>
    <property type="match status" value="1"/>
</dbReference>
<evidence type="ECO:0000256" key="4">
    <source>
        <dbReference type="ARBA" id="ARBA00020585"/>
    </source>
</evidence>
<evidence type="ECO:0000259" key="13">
    <source>
        <dbReference type="Pfam" id="PF13632"/>
    </source>
</evidence>
<keyword evidence="7" id="KW-0328">Glycosyltransferase</keyword>
<dbReference type="Proteomes" id="UP000679284">
    <property type="component" value="Chromosome"/>
</dbReference>
<dbReference type="PANTHER" id="PTHR43867:SF5">
    <property type="entry name" value="GLUCANS BIOSYNTHESIS GLUCOSYLTRANSFERASE H"/>
    <property type="match status" value="1"/>
</dbReference>
<dbReference type="RefSeq" id="WP_211784590.1">
    <property type="nucleotide sequence ID" value="NZ_CP047289.1"/>
</dbReference>
<feature type="transmembrane region" description="Helical" evidence="12">
    <location>
        <begin position="12"/>
        <end position="34"/>
    </location>
</feature>
<evidence type="ECO:0000256" key="11">
    <source>
        <dbReference type="ARBA" id="ARBA00023136"/>
    </source>
</evidence>
<evidence type="ECO:0000256" key="6">
    <source>
        <dbReference type="ARBA" id="ARBA00022519"/>
    </source>
</evidence>
<feature type="domain" description="Glycosyltransferase 2-like" evidence="13">
    <location>
        <begin position="188"/>
        <end position="388"/>
    </location>
</feature>
<keyword evidence="10 12" id="KW-1133">Transmembrane helix</keyword>
<organism evidence="14 15">
    <name type="scientific">Falsirhodobacter algicola</name>
    <dbReference type="NCBI Taxonomy" id="2692330"/>
    <lineage>
        <taxon>Bacteria</taxon>
        <taxon>Pseudomonadati</taxon>
        <taxon>Pseudomonadota</taxon>
        <taxon>Alphaproteobacteria</taxon>
        <taxon>Rhodobacterales</taxon>
        <taxon>Paracoccaceae</taxon>
        <taxon>Falsirhodobacter</taxon>
    </lineage>
</organism>
<keyword evidence="6" id="KW-0997">Cell inner membrane</keyword>
<feature type="transmembrane region" description="Helical" evidence="12">
    <location>
        <begin position="363"/>
        <end position="387"/>
    </location>
</feature>
<evidence type="ECO:0000256" key="12">
    <source>
        <dbReference type="SAM" id="Phobius"/>
    </source>
</evidence>
<evidence type="ECO:0000256" key="3">
    <source>
        <dbReference type="ARBA" id="ARBA00009337"/>
    </source>
</evidence>
<keyword evidence="11 12" id="KW-0472">Membrane</keyword>
<evidence type="ECO:0000313" key="15">
    <source>
        <dbReference type="Proteomes" id="UP000679284"/>
    </source>
</evidence>
<evidence type="ECO:0000313" key="14">
    <source>
        <dbReference type="EMBL" id="QUS35343.1"/>
    </source>
</evidence>
<evidence type="ECO:0000256" key="8">
    <source>
        <dbReference type="ARBA" id="ARBA00022679"/>
    </source>
</evidence>
<gene>
    <name evidence="14" type="primary">mdoH</name>
    <name evidence="14" type="ORF">GR316_03070</name>
</gene>
<feature type="transmembrane region" description="Helical" evidence="12">
    <location>
        <begin position="527"/>
        <end position="545"/>
    </location>
</feature>
<dbReference type="CDD" id="cd04191">
    <property type="entry name" value="Glucan_BSP_MdoH"/>
    <property type="match status" value="1"/>
</dbReference>
<dbReference type="GO" id="GO:0005886">
    <property type="term" value="C:plasma membrane"/>
    <property type="evidence" value="ECO:0007669"/>
    <property type="project" value="UniProtKB-SubCell"/>
</dbReference>
<dbReference type="InterPro" id="IPR001173">
    <property type="entry name" value="Glyco_trans_2-like"/>
</dbReference>
<dbReference type="InterPro" id="IPR050321">
    <property type="entry name" value="Glycosyltr_2/OpgH_subfam"/>
</dbReference>
<accession>A0A8J8MSE3</accession>
<dbReference type="PANTHER" id="PTHR43867">
    <property type="entry name" value="CELLULOSE SYNTHASE CATALYTIC SUBUNIT A [UDP-FORMING]"/>
    <property type="match status" value="1"/>
</dbReference>
<protein>
    <recommendedName>
        <fullName evidence="4">Glucans biosynthesis glucosyltransferase H</fullName>
    </recommendedName>
</protein>
<keyword evidence="15" id="KW-1185">Reference proteome</keyword>
<dbReference type="InterPro" id="IPR029044">
    <property type="entry name" value="Nucleotide-diphossugar_trans"/>
</dbReference>
<feature type="transmembrane region" description="Helical" evidence="12">
    <location>
        <begin position="46"/>
        <end position="64"/>
    </location>
</feature>
<keyword evidence="9 12" id="KW-0812">Transmembrane</keyword>
<evidence type="ECO:0000256" key="7">
    <source>
        <dbReference type="ARBA" id="ARBA00022676"/>
    </source>
</evidence>
<feature type="transmembrane region" description="Helical" evidence="12">
    <location>
        <begin position="407"/>
        <end position="428"/>
    </location>
</feature>
<evidence type="ECO:0000256" key="1">
    <source>
        <dbReference type="ARBA" id="ARBA00004429"/>
    </source>
</evidence>
<evidence type="ECO:0000256" key="10">
    <source>
        <dbReference type="ARBA" id="ARBA00022989"/>
    </source>
</evidence>
<dbReference type="Pfam" id="PF13632">
    <property type="entry name" value="Glyco_trans_2_3"/>
    <property type="match status" value="1"/>
</dbReference>
<evidence type="ECO:0000256" key="2">
    <source>
        <dbReference type="ARBA" id="ARBA00005001"/>
    </source>
</evidence>
<dbReference type="NCBIfam" id="NF003959">
    <property type="entry name" value="PRK05454.2-2"/>
    <property type="match status" value="1"/>
</dbReference>
<feature type="transmembrane region" description="Helical" evidence="12">
    <location>
        <begin position="502"/>
        <end position="521"/>
    </location>
</feature>
<comment type="pathway">
    <text evidence="2">Glycan metabolism; osmoregulated periplasmic glucan (OPG) biosynthesis.</text>
</comment>
<evidence type="ECO:0000256" key="5">
    <source>
        <dbReference type="ARBA" id="ARBA00022475"/>
    </source>
</evidence>
<sequence>MAQSDTRGHAAAARVFALLFSGVAAIGAFMLFLQFGMADGLDVMDIVRSVLILISTFWLAWGAAQAIMGLMSRAEAPSLPAFTGLSTKTAILVPVYNEDPVAVFARVAAMDASLKATGHSEHFHFAILSDTRKDDIAEQERIWFEHLMDDCDGEGRMFYRRRTSNAGRKAGNIEDFFQRSGAAYDFALILDADSLMAGDTIVEMARRMEAEPRLGLLQTLPKVTRAEARFGRAMQYSASFHSPIFARGLAMMQGETGPFWGHNAIVRSRAFAESCGLPELTGRPPFGGHVMSHDYVEAALLARAGWIVRLDDDLEGSFEEGPENIVDHAKRDRRWCQGNLQHAKIVNAPGLRSWNRFVFIQGILSYISPLFWLGFLISSITAPWFTPPINYFPVPDWPFPVFPSDETWKAIGLAVGIFGLLFLPKLLVAADAILSRRARDFGGAGLVLQSTLVELIFSSITAPILMMFQTRSVLQVIFGADSGWPTNNRGDGSLSLGESWAASWWIVVTGLVVLSATYVLFPGLVPWLLPIALPMIIAPLVICWTSRRSMTSLFRVPVERHPHPVMLTMDRILARWEGERDLTEAEAVAVPA</sequence>
<dbReference type="NCBIfam" id="NF003958">
    <property type="entry name" value="PRK05454.2-1"/>
    <property type="match status" value="1"/>
</dbReference>
<dbReference type="EMBL" id="CP047289">
    <property type="protein sequence ID" value="QUS35343.1"/>
    <property type="molecule type" value="Genomic_DNA"/>
</dbReference>
<dbReference type="Gene3D" id="3.90.550.10">
    <property type="entry name" value="Spore Coat Polysaccharide Biosynthesis Protein SpsA, Chain A"/>
    <property type="match status" value="1"/>
</dbReference>
<keyword evidence="5" id="KW-1003">Cell membrane</keyword>
<dbReference type="NCBIfam" id="NF003962">
    <property type="entry name" value="PRK05454.2-5"/>
    <property type="match status" value="1"/>
</dbReference>
<evidence type="ECO:0000256" key="9">
    <source>
        <dbReference type="ARBA" id="ARBA00022692"/>
    </source>
</evidence>
<reference evidence="14" key="1">
    <citation type="submission" date="2020-01" db="EMBL/GenBank/DDBJ databases">
        <authorList>
            <person name="Yang Y."/>
            <person name="Kwon Y.M."/>
        </authorList>
    </citation>
    <scope>NUCLEOTIDE SEQUENCE</scope>
    <source>
        <strain evidence="14">PG104</strain>
    </source>
</reference>